<accession>A0AAN9RWT4</accession>
<sequence length="88" mass="10133">MILPLGMRLNFILFFLTFHNIQHKGQIRTSSDNIGRAVPSSKNRSLKKQGLGKKNNPSQREKRLWIWQSCITCCHSQALKNKASSHRT</sequence>
<feature type="region of interest" description="Disordered" evidence="1">
    <location>
        <begin position="29"/>
        <end position="60"/>
    </location>
</feature>
<evidence type="ECO:0000256" key="2">
    <source>
        <dbReference type="SAM" id="SignalP"/>
    </source>
</evidence>
<name>A0AAN9RWT4_PSOTE</name>
<evidence type="ECO:0000313" key="3">
    <source>
        <dbReference type="EMBL" id="KAK7384682.1"/>
    </source>
</evidence>
<comment type="caution">
    <text evidence="3">The sequence shown here is derived from an EMBL/GenBank/DDBJ whole genome shotgun (WGS) entry which is preliminary data.</text>
</comment>
<organism evidence="3 4">
    <name type="scientific">Psophocarpus tetragonolobus</name>
    <name type="common">Winged bean</name>
    <name type="synonym">Dolichos tetragonolobus</name>
    <dbReference type="NCBI Taxonomy" id="3891"/>
    <lineage>
        <taxon>Eukaryota</taxon>
        <taxon>Viridiplantae</taxon>
        <taxon>Streptophyta</taxon>
        <taxon>Embryophyta</taxon>
        <taxon>Tracheophyta</taxon>
        <taxon>Spermatophyta</taxon>
        <taxon>Magnoliopsida</taxon>
        <taxon>eudicotyledons</taxon>
        <taxon>Gunneridae</taxon>
        <taxon>Pentapetalae</taxon>
        <taxon>rosids</taxon>
        <taxon>fabids</taxon>
        <taxon>Fabales</taxon>
        <taxon>Fabaceae</taxon>
        <taxon>Papilionoideae</taxon>
        <taxon>50 kb inversion clade</taxon>
        <taxon>NPAAA clade</taxon>
        <taxon>indigoferoid/millettioid clade</taxon>
        <taxon>Phaseoleae</taxon>
        <taxon>Psophocarpus</taxon>
    </lineage>
</organism>
<dbReference type="AlphaFoldDB" id="A0AAN9RWT4"/>
<dbReference type="Proteomes" id="UP001386955">
    <property type="component" value="Unassembled WGS sequence"/>
</dbReference>
<evidence type="ECO:0008006" key="5">
    <source>
        <dbReference type="Google" id="ProtNLM"/>
    </source>
</evidence>
<evidence type="ECO:0000313" key="4">
    <source>
        <dbReference type="Proteomes" id="UP001386955"/>
    </source>
</evidence>
<keyword evidence="2" id="KW-0732">Signal</keyword>
<evidence type="ECO:0000256" key="1">
    <source>
        <dbReference type="SAM" id="MobiDB-lite"/>
    </source>
</evidence>
<protein>
    <recommendedName>
        <fullName evidence="5">Secreted protein</fullName>
    </recommendedName>
</protein>
<dbReference type="EMBL" id="JAYMYS010000008">
    <property type="protein sequence ID" value="KAK7384682.1"/>
    <property type="molecule type" value="Genomic_DNA"/>
</dbReference>
<reference evidence="3 4" key="1">
    <citation type="submission" date="2024-01" db="EMBL/GenBank/DDBJ databases">
        <title>The genomes of 5 underutilized Papilionoideae crops provide insights into root nodulation and disease resistanc.</title>
        <authorList>
            <person name="Jiang F."/>
        </authorList>
    </citation>
    <scope>NUCLEOTIDE SEQUENCE [LARGE SCALE GENOMIC DNA]</scope>
    <source>
        <strain evidence="3">DUOXIRENSHENG_FW03</strain>
        <tissue evidence="3">Leaves</tissue>
    </source>
</reference>
<keyword evidence="4" id="KW-1185">Reference proteome</keyword>
<proteinExistence type="predicted"/>
<gene>
    <name evidence="3" type="ORF">VNO78_30383</name>
</gene>
<feature type="chain" id="PRO_5042871260" description="Secreted protein" evidence="2">
    <location>
        <begin position="24"/>
        <end position="88"/>
    </location>
</feature>
<feature type="signal peptide" evidence="2">
    <location>
        <begin position="1"/>
        <end position="23"/>
    </location>
</feature>